<name>A0A7D5P1V8_9EURY</name>
<dbReference type="SUPFAM" id="SSF47240">
    <property type="entry name" value="Ferritin-like"/>
    <property type="match status" value="1"/>
</dbReference>
<dbReference type="PIRSF" id="PIRSF005900">
    <property type="entry name" value="Dps"/>
    <property type="match status" value="1"/>
</dbReference>
<proteinExistence type="inferred from homology"/>
<dbReference type="InterPro" id="IPR002177">
    <property type="entry name" value="DPS_DNA-bd"/>
</dbReference>
<reference evidence="4 5" key="1">
    <citation type="submission" date="2020-07" db="EMBL/GenBank/DDBJ databases">
        <title>Halosimplex pelagicum sp. nov. and Halosimplex rubrum sp. nov., isolated from salted brown alga Laminaria, and emended description of the genus Halosimplex.</title>
        <authorList>
            <person name="Cui H."/>
        </authorList>
    </citation>
    <scope>NUCLEOTIDE SEQUENCE [LARGE SCALE GENOMIC DNA]</scope>
    <source>
        <strain evidence="4 5">R27</strain>
    </source>
</reference>
<dbReference type="KEGG" id="hrr:HZS55_15555"/>
<dbReference type="PANTHER" id="PTHR42932">
    <property type="entry name" value="GENERAL STRESS PROTEIN 20U"/>
    <property type="match status" value="1"/>
</dbReference>
<dbReference type="Pfam" id="PF00210">
    <property type="entry name" value="Ferritin"/>
    <property type="match status" value="1"/>
</dbReference>
<organism evidence="4 5">
    <name type="scientific">Halosimplex rubrum</name>
    <dbReference type="NCBI Taxonomy" id="869889"/>
    <lineage>
        <taxon>Archaea</taxon>
        <taxon>Methanobacteriati</taxon>
        <taxon>Methanobacteriota</taxon>
        <taxon>Stenosarchaea group</taxon>
        <taxon>Halobacteria</taxon>
        <taxon>Halobacteriales</taxon>
        <taxon>Haloarculaceae</taxon>
        <taxon>Halosimplex</taxon>
    </lineage>
</organism>
<keyword evidence="5" id="KW-1185">Reference proteome</keyword>
<dbReference type="GO" id="GO:0008199">
    <property type="term" value="F:ferric iron binding"/>
    <property type="evidence" value="ECO:0007669"/>
    <property type="project" value="InterPro"/>
</dbReference>
<evidence type="ECO:0000259" key="3">
    <source>
        <dbReference type="Pfam" id="PF00210"/>
    </source>
</evidence>
<protein>
    <submittedName>
        <fullName evidence="4">DNA starvation/stationary phase protection protein</fullName>
    </submittedName>
</protein>
<feature type="domain" description="Ferritin/DPS" evidence="3">
    <location>
        <begin position="31"/>
        <end position="172"/>
    </location>
</feature>
<evidence type="ECO:0000256" key="1">
    <source>
        <dbReference type="ARBA" id="ARBA00009497"/>
    </source>
</evidence>
<dbReference type="NCBIfam" id="NF041388">
    <property type="entry name" value="DNAstvprot_Halo"/>
    <property type="match status" value="1"/>
</dbReference>
<gene>
    <name evidence="4" type="ORF">HZS55_15555</name>
</gene>
<accession>A0A7D5P1V8</accession>
<dbReference type="GeneID" id="56079308"/>
<dbReference type="PANTHER" id="PTHR42932:SF1">
    <property type="entry name" value="GENERAL STRESS PROTEIN 20U"/>
    <property type="match status" value="1"/>
</dbReference>
<dbReference type="Gene3D" id="1.20.1260.10">
    <property type="match status" value="1"/>
</dbReference>
<dbReference type="InterPro" id="IPR012347">
    <property type="entry name" value="Ferritin-like"/>
</dbReference>
<dbReference type="RefSeq" id="WP_179908496.1">
    <property type="nucleotide sequence ID" value="NZ_CP058910.1"/>
</dbReference>
<dbReference type="OrthoDB" id="8265at2157"/>
<dbReference type="CDD" id="cd01043">
    <property type="entry name" value="DPS"/>
    <property type="match status" value="1"/>
</dbReference>
<sequence length="182" mass="20233">MSTQKHVLQEAGTVEENSLRLERGKAEQIVEALNADLASTYVLYHQLKKHHWNVEGAEFRDLHVFLGEAADHAEEAADELAERLQALGGTPVSNPVNIAETAPVEFEGDDVYDVRTSLEHDLAIFGDNIESLREHVELAADLGDHATAEILREVLVQVEEDAHHVEHYLEDDTLVTPEAAEK</sequence>
<evidence type="ECO:0000313" key="4">
    <source>
        <dbReference type="EMBL" id="QLH78617.1"/>
    </source>
</evidence>
<dbReference type="InterPro" id="IPR008331">
    <property type="entry name" value="Ferritin_DPS_dom"/>
</dbReference>
<dbReference type="EMBL" id="CP058910">
    <property type="protein sequence ID" value="QLH78617.1"/>
    <property type="molecule type" value="Genomic_DNA"/>
</dbReference>
<dbReference type="InterPro" id="IPR054862">
    <property type="entry name" value="DNA_prot_starvation"/>
</dbReference>
<dbReference type="AlphaFoldDB" id="A0A7D5P1V8"/>
<dbReference type="PRINTS" id="PR01346">
    <property type="entry name" value="HELNAPAPROT"/>
</dbReference>
<dbReference type="InterPro" id="IPR009078">
    <property type="entry name" value="Ferritin-like_SF"/>
</dbReference>
<evidence type="ECO:0000256" key="2">
    <source>
        <dbReference type="RuleBase" id="RU003875"/>
    </source>
</evidence>
<dbReference type="Proteomes" id="UP000509667">
    <property type="component" value="Chromosome"/>
</dbReference>
<evidence type="ECO:0000313" key="5">
    <source>
        <dbReference type="Proteomes" id="UP000509667"/>
    </source>
</evidence>
<comment type="similarity">
    <text evidence="1 2">Belongs to the Dps family.</text>
</comment>